<organism evidence="1 2">
    <name type="scientific">Leucogyrophana mollusca</name>
    <dbReference type="NCBI Taxonomy" id="85980"/>
    <lineage>
        <taxon>Eukaryota</taxon>
        <taxon>Fungi</taxon>
        <taxon>Dikarya</taxon>
        <taxon>Basidiomycota</taxon>
        <taxon>Agaricomycotina</taxon>
        <taxon>Agaricomycetes</taxon>
        <taxon>Agaricomycetidae</taxon>
        <taxon>Boletales</taxon>
        <taxon>Boletales incertae sedis</taxon>
        <taxon>Leucogyrophana</taxon>
    </lineage>
</organism>
<sequence>MATPSTSIQYAFSIAFYGSNLASLFYGVFAVISLSNLYTLQKKGGYMLLLGYLAALLTATTIYTGFAIHYGSSQLLELVTESDDGVLHALSIWPEIVIDSAFVVNTWLADLFILYRCYIIWTGNRMVVVWPFLLYIATIGTSVVLLWESCHPQSFQNSSVVLSLIIPYWACSVAQNVVSSLLIAARLLHYRRRLHKALGSHTGHPYLTMIAMTVESAALYTLFGIITLVLYSLGNTTESIFVPILGMMQVIAPNLIIHRIAQGISFNSTDYQNEVISDIRFAPEHPSATSDKLTGPLFHGDGGQVARDLCFPDGNTQSSLGYGSASNHDATLDTA</sequence>
<dbReference type="Proteomes" id="UP000790709">
    <property type="component" value="Unassembled WGS sequence"/>
</dbReference>
<protein>
    <submittedName>
        <fullName evidence="1">Uncharacterized protein</fullName>
    </submittedName>
</protein>
<keyword evidence="2" id="KW-1185">Reference proteome</keyword>
<accession>A0ACB8BAY3</accession>
<dbReference type="EMBL" id="MU266466">
    <property type="protein sequence ID" value="KAH7922971.1"/>
    <property type="molecule type" value="Genomic_DNA"/>
</dbReference>
<reference evidence="1" key="1">
    <citation type="journal article" date="2021" name="New Phytol.">
        <title>Evolutionary innovations through gain and loss of genes in the ectomycorrhizal Boletales.</title>
        <authorList>
            <person name="Wu G."/>
            <person name="Miyauchi S."/>
            <person name="Morin E."/>
            <person name="Kuo A."/>
            <person name="Drula E."/>
            <person name="Varga T."/>
            <person name="Kohler A."/>
            <person name="Feng B."/>
            <person name="Cao Y."/>
            <person name="Lipzen A."/>
            <person name="Daum C."/>
            <person name="Hundley H."/>
            <person name="Pangilinan J."/>
            <person name="Johnson J."/>
            <person name="Barry K."/>
            <person name="LaButti K."/>
            <person name="Ng V."/>
            <person name="Ahrendt S."/>
            <person name="Min B."/>
            <person name="Choi I.G."/>
            <person name="Park H."/>
            <person name="Plett J.M."/>
            <person name="Magnuson J."/>
            <person name="Spatafora J.W."/>
            <person name="Nagy L.G."/>
            <person name="Henrissat B."/>
            <person name="Grigoriev I.V."/>
            <person name="Yang Z.L."/>
            <person name="Xu J."/>
            <person name="Martin F.M."/>
        </authorList>
    </citation>
    <scope>NUCLEOTIDE SEQUENCE</scope>
    <source>
        <strain evidence="1">KUC20120723A-06</strain>
    </source>
</reference>
<name>A0ACB8BAY3_9AGAM</name>
<proteinExistence type="predicted"/>
<gene>
    <name evidence="1" type="ORF">BV22DRAFT_1016233</name>
</gene>
<comment type="caution">
    <text evidence="1">The sequence shown here is derived from an EMBL/GenBank/DDBJ whole genome shotgun (WGS) entry which is preliminary data.</text>
</comment>
<evidence type="ECO:0000313" key="2">
    <source>
        <dbReference type="Proteomes" id="UP000790709"/>
    </source>
</evidence>
<evidence type="ECO:0000313" key="1">
    <source>
        <dbReference type="EMBL" id="KAH7922971.1"/>
    </source>
</evidence>